<accession>A0A183DA15</accession>
<organism evidence="1">
    <name type="scientific">Gongylonema pulchrum</name>
    <dbReference type="NCBI Taxonomy" id="637853"/>
    <lineage>
        <taxon>Eukaryota</taxon>
        <taxon>Metazoa</taxon>
        <taxon>Ecdysozoa</taxon>
        <taxon>Nematoda</taxon>
        <taxon>Chromadorea</taxon>
        <taxon>Rhabditida</taxon>
        <taxon>Spirurina</taxon>
        <taxon>Spiruromorpha</taxon>
        <taxon>Spiruroidea</taxon>
        <taxon>Gongylonematidae</taxon>
        <taxon>Gongylonema</taxon>
    </lineage>
</organism>
<sequence>LEKSELLRDGDFEKYKVFKDIRIIGVLGITKSVLPELAVFVYYEDDTVEVVPTRIVALKAPVVSHA</sequence>
<dbReference type="AlphaFoldDB" id="A0A183DA15"/>
<reference evidence="1" key="1">
    <citation type="submission" date="2016-06" db="UniProtKB">
        <authorList>
            <consortium name="WormBaseParasite"/>
        </authorList>
    </citation>
    <scope>IDENTIFICATION</scope>
</reference>
<protein>
    <submittedName>
        <fullName evidence="1">DUF3395 domain-containing protein</fullName>
    </submittedName>
</protein>
<proteinExistence type="predicted"/>
<dbReference type="WBParaSite" id="GPUH_0000556401-mRNA-1">
    <property type="protein sequence ID" value="GPUH_0000556401-mRNA-1"/>
    <property type="gene ID" value="GPUH_0000556401"/>
</dbReference>
<name>A0A183DA15_9BILA</name>
<evidence type="ECO:0000313" key="1">
    <source>
        <dbReference type="WBParaSite" id="GPUH_0000556401-mRNA-1"/>
    </source>
</evidence>